<dbReference type="PROSITE" id="PS00653">
    <property type="entry name" value="GLYCOSYL_HYDROL_F1_2"/>
    <property type="match status" value="1"/>
</dbReference>
<sequence>MVKRWMAHILFLLFVTGIECIPRKFPSDFKFGVGTSAYQIEGAWTEDHKSESIWEHYIHSNPKVIADGSNADVACDSYHKYEEDVEMLKNLGVDHYRFSISWPRILPNGTANHVNQNGVQYYRNLIKLLKKNKIEPMVTLYHWDLPQVLQEQGGFASEKLVKWFTDYARLCFKLFGKDVKTWITFNEPKQICLFGYGLGVFAPALNKSGELDYLCAYNLLKAHAEAWHIYNNEFRPHQKGRISMVVEFSWHEPLLPDVPAFEEAAISNLEFMAGIYVNPLYRGDWPEIVKAKVAHNSRKEGKDRSRLPEFSTEEINQIKGTCDFLAVNFYTSFLVYPSVTPQPEMYSARDAGVSSYQPWYWEEAKSVWLKVTPWGFKRLLKYLKDTYDNPEIIITENGISDGGELDDDLRISYMQQHLNAILEAIWEYGVNVSGYTVWSLMDSFEWLDGYQSRFGLYHVDFSDPRRQRTMKASARYYKDIIKNRSLDKTSGYLTCSLE</sequence>
<dbReference type="PRINTS" id="PR00131">
    <property type="entry name" value="GLHYDRLASE1"/>
</dbReference>
<evidence type="ECO:0000256" key="2">
    <source>
        <dbReference type="ARBA" id="ARBA00011738"/>
    </source>
</evidence>
<evidence type="ECO:0000313" key="11">
    <source>
        <dbReference type="EMBL" id="CAH1953403.1"/>
    </source>
</evidence>
<proteinExistence type="inferred from homology"/>
<protein>
    <recommendedName>
        <fullName evidence="3">beta-glucosidase</fullName>
        <ecNumber evidence="3">3.2.1.21</ecNumber>
    </recommendedName>
</protein>
<dbReference type="PROSITE" id="PS00572">
    <property type="entry name" value="GLYCOSYL_HYDROL_F1_1"/>
    <property type="match status" value="1"/>
</dbReference>
<dbReference type="FunFam" id="3.20.20.80:FF:000013">
    <property type="entry name" value="lactase-phlorizin hydrolase"/>
    <property type="match status" value="1"/>
</dbReference>
<gene>
    <name evidence="11" type="ORF">ACAOBT_LOCUS25</name>
</gene>
<dbReference type="PANTHER" id="PTHR10353">
    <property type="entry name" value="GLYCOSYL HYDROLASE"/>
    <property type="match status" value="1"/>
</dbReference>
<feature type="signal peptide" evidence="10">
    <location>
        <begin position="1"/>
        <end position="20"/>
    </location>
</feature>
<keyword evidence="6 9" id="KW-0326">Glycosidase</keyword>
<evidence type="ECO:0000256" key="8">
    <source>
        <dbReference type="RuleBase" id="RU003690"/>
    </source>
</evidence>
<evidence type="ECO:0000256" key="6">
    <source>
        <dbReference type="ARBA" id="ARBA00023295"/>
    </source>
</evidence>
<dbReference type="InterPro" id="IPR017853">
    <property type="entry name" value="GH"/>
</dbReference>
<accession>A0A9P0JMN7</accession>
<comment type="similarity">
    <text evidence="1 8">Belongs to the glycosyl hydrolase 1 family.</text>
</comment>
<organism evidence="11 12">
    <name type="scientific">Acanthoscelides obtectus</name>
    <name type="common">Bean weevil</name>
    <name type="synonym">Bruchus obtectus</name>
    <dbReference type="NCBI Taxonomy" id="200917"/>
    <lineage>
        <taxon>Eukaryota</taxon>
        <taxon>Metazoa</taxon>
        <taxon>Ecdysozoa</taxon>
        <taxon>Arthropoda</taxon>
        <taxon>Hexapoda</taxon>
        <taxon>Insecta</taxon>
        <taxon>Pterygota</taxon>
        <taxon>Neoptera</taxon>
        <taxon>Endopterygota</taxon>
        <taxon>Coleoptera</taxon>
        <taxon>Polyphaga</taxon>
        <taxon>Cucujiformia</taxon>
        <taxon>Chrysomeloidea</taxon>
        <taxon>Chrysomelidae</taxon>
        <taxon>Bruchinae</taxon>
        <taxon>Bruchini</taxon>
        <taxon>Acanthoscelides</taxon>
    </lineage>
</organism>
<name>A0A9P0JMN7_ACAOB</name>
<dbReference type="AlphaFoldDB" id="A0A9P0JMN7"/>
<evidence type="ECO:0000256" key="10">
    <source>
        <dbReference type="SAM" id="SignalP"/>
    </source>
</evidence>
<dbReference type="Pfam" id="PF00232">
    <property type="entry name" value="Glyco_hydro_1"/>
    <property type="match status" value="1"/>
</dbReference>
<dbReference type="InterPro" id="IPR018120">
    <property type="entry name" value="Glyco_hydro_1_AS"/>
</dbReference>
<reference evidence="11" key="1">
    <citation type="submission" date="2022-03" db="EMBL/GenBank/DDBJ databases">
        <authorList>
            <person name="Sayadi A."/>
        </authorList>
    </citation>
    <scope>NUCLEOTIDE SEQUENCE</scope>
</reference>
<comment type="subunit">
    <text evidence="2">Homodimer.</text>
</comment>
<dbReference type="EMBL" id="CAKOFQ010006651">
    <property type="protein sequence ID" value="CAH1953403.1"/>
    <property type="molecule type" value="Genomic_DNA"/>
</dbReference>
<evidence type="ECO:0000256" key="5">
    <source>
        <dbReference type="ARBA" id="ARBA00023180"/>
    </source>
</evidence>
<dbReference type="GO" id="GO:0008422">
    <property type="term" value="F:beta-glucosidase activity"/>
    <property type="evidence" value="ECO:0007669"/>
    <property type="project" value="TreeGrafter"/>
</dbReference>
<evidence type="ECO:0000256" key="4">
    <source>
        <dbReference type="ARBA" id="ARBA00022801"/>
    </source>
</evidence>
<dbReference type="SUPFAM" id="SSF51445">
    <property type="entry name" value="(Trans)glycosidases"/>
    <property type="match status" value="1"/>
</dbReference>
<evidence type="ECO:0000313" key="12">
    <source>
        <dbReference type="Proteomes" id="UP001152888"/>
    </source>
</evidence>
<keyword evidence="5" id="KW-0325">Glycoprotein</keyword>
<evidence type="ECO:0000256" key="7">
    <source>
        <dbReference type="PROSITE-ProRule" id="PRU10055"/>
    </source>
</evidence>
<evidence type="ECO:0000256" key="1">
    <source>
        <dbReference type="ARBA" id="ARBA00010838"/>
    </source>
</evidence>
<dbReference type="OrthoDB" id="65569at2759"/>
<dbReference type="GO" id="GO:0005975">
    <property type="term" value="P:carbohydrate metabolic process"/>
    <property type="evidence" value="ECO:0007669"/>
    <property type="project" value="InterPro"/>
</dbReference>
<evidence type="ECO:0000256" key="9">
    <source>
        <dbReference type="RuleBase" id="RU004468"/>
    </source>
</evidence>
<keyword evidence="4 9" id="KW-0378">Hydrolase</keyword>
<dbReference type="Gene3D" id="3.20.20.80">
    <property type="entry name" value="Glycosidases"/>
    <property type="match status" value="1"/>
</dbReference>
<feature type="chain" id="PRO_5040154832" description="beta-glucosidase" evidence="10">
    <location>
        <begin position="21"/>
        <end position="498"/>
    </location>
</feature>
<feature type="active site" description="Nucleophile" evidence="7">
    <location>
        <position position="396"/>
    </location>
</feature>
<comment type="caution">
    <text evidence="11">The sequence shown here is derived from an EMBL/GenBank/DDBJ whole genome shotgun (WGS) entry which is preliminary data.</text>
</comment>
<dbReference type="PANTHER" id="PTHR10353:SF36">
    <property type="entry name" value="LP05116P"/>
    <property type="match status" value="1"/>
</dbReference>
<dbReference type="Proteomes" id="UP001152888">
    <property type="component" value="Unassembled WGS sequence"/>
</dbReference>
<keyword evidence="12" id="KW-1185">Reference proteome</keyword>
<evidence type="ECO:0000256" key="3">
    <source>
        <dbReference type="ARBA" id="ARBA00012744"/>
    </source>
</evidence>
<dbReference type="EC" id="3.2.1.21" evidence="3"/>
<dbReference type="InterPro" id="IPR001360">
    <property type="entry name" value="Glyco_hydro_1"/>
</dbReference>
<keyword evidence="10" id="KW-0732">Signal</keyword>
<dbReference type="InterPro" id="IPR033132">
    <property type="entry name" value="GH_1_N_CS"/>
</dbReference>